<dbReference type="InterPro" id="IPR021133">
    <property type="entry name" value="HEAT_type_2"/>
</dbReference>
<feature type="compositionally biased region" description="Low complexity" evidence="9">
    <location>
        <begin position="565"/>
        <end position="577"/>
    </location>
</feature>
<evidence type="ECO:0000256" key="2">
    <source>
        <dbReference type="ARBA" id="ARBA00022490"/>
    </source>
</evidence>
<feature type="coiled-coil region" evidence="8">
    <location>
        <begin position="156"/>
        <end position="217"/>
    </location>
</feature>
<dbReference type="InterPro" id="IPR002112">
    <property type="entry name" value="Leuzip_Jun"/>
</dbReference>
<dbReference type="InterPro" id="IPR024395">
    <property type="entry name" value="CLASP_N_dom"/>
</dbReference>
<feature type="region of interest" description="Disordered" evidence="9">
    <location>
        <begin position="40"/>
        <end position="62"/>
    </location>
</feature>
<dbReference type="CDD" id="cd14696">
    <property type="entry name" value="bZIP_Jun"/>
    <property type="match status" value="1"/>
</dbReference>
<dbReference type="Pfam" id="PF00170">
    <property type="entry name" value="bZIP_1"/>
    <property type="match status" value="1"/>
</dbReference>
<keyword evidence="8" id="KW-0175">Coiled coil</keyword>
<evidence type="ECO:0000256" key="6">
    <source>
        <dbReference type="ARBA" id="ARBA00023163"/>
    </source>
</evidence>
<feature type="region of interest" description="Disordered" evidence="9">
    <location>
        <begin position="1269"/>
        <end position="1305"/>
    </location>
</feature>
<keyword evidence="11" id="KW-1185">Reference proteome</keyword>
<dbReference type="EMBL" id="HG994584">
    <property type="protein sequence ID" value="CAF2957817.1"/>
    <property type="molecule type" value="Genomic_DNA"/>
</dbReference>
<dbReference type="GO" id="GO:0031110">
    <property type="term" value="P:regulation of microtubule polymerization or depolymerization"/>
    <property type="evidence" value="ECO:0007669"/>
    <property type="project" value="UniProtKB-ARBA"/>
</dbReference>
<dbReference type="PROSITE" id="PS50077">
    <property type="entry name" value="HEAT_REPEAT"/>
    <property type="match status" value="1"/>
</dbReference>
<feature type="compositionally biased region" description="Polar residues" evidence="9">
    <location>
        <begin position="879"/>
        <end position="897"/>
    </location>
</feature>
<dbReference type="Gene3D" id="1.20.5.170">
    <property type="match status" value="1"/>
</dbReference>
<dbReference type="GO" id="GO:0000776">
    <property type="term" value="C:kinetochore"/>
    <property type="evidence" value="ECO:0007669"/>
    <property type="project" value="TreeGrafter"/>
</dbReference>
<dbReference type="SUPFAM" id="SSF57959">
    <property type="entry name" value="Leucine zipper domain"/>
    <property type="match status" value="1"/>
</dbReference>
<evidence type="ECO:0000256" key="4">
    <source>
        <dbReference type="ARBA" id="ARBA00023015"/>
    </source>
</evidence>
<feature type="region of interest" description="Disordered" evidence="9">
    <location>
        <begin position="263"/>
        <end position="282"/>
    </location>
</feature>
<name>A0A7R8HA10_LEPSM</name>
<dbReference type="GO" id="GO:0040001">
    <property type="term" value="P:establishment of mitotic spindle localization"/>
    <property type="evidence" value="ECO:0007669"/>
    <property type="project" value="TreeGrafter"/>
</dbReference>
<dbReference type="GO" id="GO:0005881">
    <property type="term" value="C:cytoplasmic microtubule"/>
    <property type="evidence" value="ECO:0007669"/>
    <property type="project" value="TreeGrafter"/>
</dbReference>
<feature type="region of interest" description="Disordered" evidence="9">
    <location>
        <begin position="510"/>
        <end position="535"/>
    </location>
</feature>
<protein>
    <submittedName>
        <fullName evidence="10">CLASP1_2</fullName>
    </submittedName>
</protein>
<dbReference type="GO" id="GO:0008017">
    <property type="term" value="F:microtubule binding"/>
    <property type="evidence" value="ECO:0007669"/>
    <property type="project" value="TreeGrafter"/>
</dbReference>
<dbReference type="PANTHER" id="PTHR21567">
    <property type="entry name" value="CLASP"/>
    <property type="match status" value="1"/>
</dbReference>
<evidence type="ECO:0000256" key="5">
    <source>
        <dbReference type="ARBA" id="ARBA00023125"/>
    </source>
</evidence>
<evidence type="ECO:0000313" key="10">
    <source>
        <dbReference type="EMBL" id="CAF2957817.1"/>
    </source>
</evidence>
<feature type="compositionally biased region" description="Polar residues" evidence="9">
    <location>
        <begin position="823"/>
        <end position="850"/>
    </location>
</feature>
<dbReference type="InterPro" id="IPR034085">
    <property type="entry name" value="TOG"/>
</dbReference>
<feature type="region of interest" description="Disordered" evidence="9">
    <location>
        <begin position="814"/>
        <end position="850"/>
    </location>
</feature>
<reference evidence="10" key="1">
    <citation type="submission" date="2021-02" db="EMBL/GenBank/DDBJ databases">
        <authorList>
            <person name="Bekaert M."/>
        </authorList>
    </citation>
    <scope>NUCLEOTIDE SEQUENCE</scope>
    <source>
        <strain evidence="10">IoA-00</strain>
    </source>
</reference>
<gene>
    <name evidence="10" type="ORF">LSAA_9460</name>
</gene>
<dbReference type="GO" id="GO:0003700">
    <property type="term" value="F:DNA-binding transcription factor activity"/>
    <property type="evidence" value="ECO:0007669"/>
    <property type="project" value="InterPro"/>
</dbReference>
<evidence type="ECO:0000256" key="8">
    <source>
        <dbReference type="SAM" id="Coils"/>
    </source>
</evidence>
<feature type="region of interest" description="Disordered" evidence="9">
    <location>
        <begin position="877"/>
        <end position="992"/>
    </location>
</feature>
<evidence type="ECO:0000313" key="11">
    <source>
        <dbReference type="Proteomes" id="UP000675881"/>
    </source>
</evidence>
<keyword evidence="6" id="KW-0804">Transcription</keyword>
<keyword evidence="3" id="KW-0677">Repeat</keyword>
<dbReference type="SMART" id="SM01349">
    <property type="entry name" value="TOG"/>
    <property type="match status" value="3"/>
</dbReference>
<keyword evidence="7" id="KW-0206">Cytoskeleton</keyword>
<accession>A0A7R8HA10</accession>
<dbReference type="GO" id="GO:0045180">
    <property type="term" value="C:basal cortex"/>
    <property type="evidence" value="ECO:0007669"/>
    <property type="project" value="TreeGrafter"/>
</dbReference>
<dbReference type="InterPro" id="IPR046347">
    <property type="entry name" value="bZIP_sf"/>
</dbReference>
<dbReference type="GO" id="GO:1902903">
    <property type="term" value="P:regulation of supramolecular fiber organization"/>
    <property type="evidence" value="ECO:0007669"/>
    <property type="project" value="UniProtKB-ARBA"/>
</dbReference>
<feature type="region of interest" description="Disordered" evidence="9">
    <location>
        <begin position="1033"/>
        <end position="1056"/>
    </location>
</feature>
<dbReference type="PRINTS" id="PR00043">
    <property type="entry name" value="LEUZIPPRJUN"/>
</dbReference>
<dbReference type="SMART" id="SM00338">
    <property type="entry name" value="BRLZ"/>
    <property type="match status" value="1"/>
</dbReference>
<feature type="compositionally biased region" description="Low complexity" evidence="9">
    <location>
        <begin position="1279"/>
        <end position="1291"/>
    </location>
</feature>
<keyword evidence="2" id="KW-0963">Cytoplasm</keyword>
<dbReference type="PROSITE" id="PS50217">
    <property type="entry name" value="BZIP"/>
    <property type="match status" value="1"/>
</dbReference>
<sequence length="1621" mass="181322">MFKSDDLKKKVMEHSTIIEDDQQLYDWGIERLDQYYLNGENPAHQHQNHSNHNHNNSNHSDYPYNNVSNYEAYNNANNHLQPIHPHTHHRGLLHNHEHLQKHCNSVNTPPSSPKEGELRRSFSNHYFSSSNNNNNCNTLQNKRPFLPPQVVDMDINESLKVERKRARNRVAASKCRLRKLERISVLDQQASQLRADNDELSNLSTKLKSEIYALKEELNWHINNGCKIWYSEQGYMDQKSSQSSGSASSSPLSHYSTNHIKQEEAVAFSPEKESKKREEKKKKRIWSGDAKKKLDLGSDIINYLEDPENSIECEDIGGFIDSVTSWMTSSNFKVSQNGLDIITHLVERLGQGFRLYINTLIGPATDRLGDSRESVREKSALLFVKLMEETVEPQILLEKLTGAYTHKNGKVREEILNLLISTLNSHSSQSLKISHFLPSIISLLGDPTATVRDAAVATLVEIYRHIGERVRVDLERKHNIAPAKMAILTSKFDAVRASGEMMPTAVFTLGTTADGGSPPSASSSLHRSARSRSGSEGNYQYYSSFFDNEDFFCSRGDDETDRQSIKSLGSSKSRSSSVPAIRRGFSMPKPVTGGQAGAVDEESFMTAFDDVKKVTIYSGRQLNEELTKIRETLTKTSNDWKVRIEALQKMRAFILAGAGSYEELTTALKSLELPFQASVKDLRSQVVREACITIAYMTQQLNHKVDRFIEALLQYIINLISNSAKVMSTSGIVCVRFIIQYTYSSRFIPIITSSIEGKSREIRKQCCITDPDSEARSMARKAYWGFADHFKEQADILLNSLDSTYRRLLQVGDMSNSSSSNSLNTAGRSSITTVTLPRSRQSSITSSQENLLERKMSTLTRKTSGIPLYIPPLKADIGTLSNGSPRQTPPARSNSAIDPSAARRAHVRSQYAQRNRMGIPSGASLPRPRKTSDKGITPESASRNGRGRPKTGGSVLTPIRRRSGIPRSTGPSREASPNRFGSSPSPAKFRSGKAAISLAASVERPPKRPLMTEKILRQSRDAESALANALKNYPRKRSTGGGTLTFDDGSDESETSSLCSDRSFDYGRRQNDDIGEIIANCGSTHWADRKDGLIGLQAYFRDGRTLAAKELRRVTEIFTKMFMDAHTKVFSLFLETLMELVVSHKDDLEDWLYVLLTRLLLKLGADLLGSILQKIYRTLDVVRDSFPYKSQFNVIIRFMVDQTQTPNIKVKVGTLNYLLGIAQLMDPSDIKYSNELDVGLAKIIAWTYEPKSPEENASELVQKYLSNTTTPMKPRYSPNSENCSSNIGSSSKNRELIDPIDDSENLNPEDVIKSLRSTANAIQNYSFDSKDIRDTGEMDFATAGLEDSLSRLDLSIDLPHTNEPGDNLKSNMDGMSRDEEANLAMKDIILELQSVKTRTRSAERRASMSQLIRIAREGNNDILLENFRTVLRLLLENLSDDVGSTRALAFGVLTEMLKKEQLIPSFQAFTELIILKVLEAHKDEEKDVERAAESCAASMALVISPDMVIRVLNPIIKTGEFPVNRAAIKMLTKVNEHENNKEALSQHLGELMPGLLKAYDNQQSSVRKAAVFCMVALHQLIGDGLQPYLDGLNGSKLKLLNLYIKRAQTQTAPVNSMISTP</sequence>
<evidence type="ECO:0000256" key="9">
    <source>
        <dbReference type="SAM" id="MobiDB-lite"/>
    </source>
</evidence>
<dbReference type="Pfam" id="PF12348">
    <property type="entry name" value="CLASP_N"/>
    <property type="match status" value="2"/>
</dbReference>
<keyword evidence="5" id="KW-0238">DNA-binding</keyword>
<comment type="subcellular location">
    <subcellularLocation>
        <location evidence="1">Cytoplasm</location>
        <location evidence="1">Cytoskeleton</location>
    </subcellularLocation>
</comment>
<dbReference type="PROSITE" id="PS00036">
    <property type="entry name" value="BZIP_BASIC"/>
    <property type="match status" value="1"/>
</dbReference>
<dbReference type="OrthoDB" id="2187714at2759"/>
<organism evidence="10 11">
    <name type="scientific">Lepeophtheirus salmonis</name>
    <name type="common">Salmon louse</name>
    <name type="synonym">Caligus salmonis</name>
    <dbReference type="NCBI Taxonomy" id="72036"/>
    <lineage>
        <taxon>Eukaryota</taxon>
        <taxon>Metazoa</taxon>
        <taxon>Ecdysozoa</taxon>
        <taxon>Arthropoda</taxon>
        <taxon>Crustacea</taxon>
        <taxon>Multicrustacea</taxon>
        <taxon>Hexanauplia</taxon>
        <taxon>Copepoda</taxon>
        <taxon>Siphonostomatoida</taxon>
        <taxon>Caligidae</taxon>
        <taxon>Lepeophtheirus</taxon>
    </lineage>
</organism>
<dbReference type="Proteomes" id="UP000675881">
    <property type="component" value="Chromosome 5"/>
</dbReference>
<feature type="compositionally biased region" description="Low complexity" evidence="9">
    <location>
        <begin position="515"/>
        <end position="535"/>
    </location>
</feature>
<dbReference type="InterPro" id="IPR011989">
    <property type="entry name" value="ARM-like"/>
</dbReference>
<dbReference type="GO" id="GO:0072686">
    <property type="term" value="C:mitotic spindle"/>
    <property type="evidence" value="ECO:0007669"/>
    <property type="project" value="TreeGrafter"/>
</dbReference>
<proteinExistence type="predicted"/>
<feature type="compositionally biased region" description="Basic and acidic residues" evidence="9">
    <location>
        <begin position="263"/>
        <end position="277"/>
    </location>
</feature>
<feature type="region of interest" description="Disordered" evidence="9">
    <location>
        <begin position="562"/>
        <end position="593"/>
    </location>
</feature>
<evidence type="ECO:0000256" key="1">
    <source>
        <dbReference type="ARBA" id="ARBA00004245"/>
    </source>
</evidence>
<evidence type="ECO:0000256" key="3">
    <source>
        <dbReference type="ARBA" id="ARBA00022737"/>
    </source>
</evidence>
<dbReference type="Gene3D" id="1.25.10.10">
    <property type="entry name" value="Leucine-rich Repeat Variant"/>
    <property type="match status" value="4"/>
</dbReference>
<dbReference type="GO" id="GO:0005876">
    <property type="term" value="C:spindle microtubule"/>
    <property type="evidence" value="ECO:0007669"/>
    <property type="project" value="TreeGrafter"/>
</dbReference>
<dbReference type="PANTHER" id="PTHR21567:SF9">
    <property type="entry name" value="CLIP-ASSOCIATING PROTEIN"/>
    <property type="match status" value="1"/>
</dbReference>
<dbReference type="SUPFAM" id="SSF48371">
    <property type="entry name" value="ARM repeat"/>
    <property type="match status" value="2"/>
</dbReference>
<keyword evidence="4" id="KW-0805">Transcription regulation</keyword>
<dbReference type="InterPro" id="IPR016024">
    <property type="entry name" value="ARM-type_fold"/>
</dbReference>
<dbReference type="GO" id="GO:0090307">
    <property type="term" value="P:mitotic spindle assembly"/>
    <property type="evidence" value="ECO:0007669"/>
    <property type="project" value="TreeGrafter"/>
</dbReference>
<evidence type="ECO:0000256" key="7">
    <source>
        <dbReference type="ARBA" id="ARBA00023212"/>
    </source>
</evidence>
<dbReference type="GO" id="GO:0005815">
    <property type="term" value="C:microtubule organizing center"/>
    <property type="evidence" value="ECO:0007669"/>
    <property type="project" value="TreeGrafter"/>
</dbReference>
<dbReference type="GO" id="GO:0003677">
    <property type="term" value="F:DNA binding"/>
    <property type="evidence" value="ECO:0007669"/>
    <property type="project" value="UniProtKB-KW"/>
</dbReference>
<dbReference type="InterPro" id="IPR004827">
    <property type="entry name" value="bZIP"/>
</dbReference>